<comment type="caution">
    <text evidence="4">The sequence shown here is derived from an EMBL/GenBank/DDBJ whole genome shotgun (WGS) entry which is preliminary data.</text>
</comment>
<dbReference type="PANTHER" id="PTHR16290">
    <property type="entry name" value="TRANSCRIPTION FACTOR SMIF DECAPPING ENZYME DCP1"/>
    <property type="match status" value="1"/>
</dbReference>
<evidence type="ECO:0000256" key="1">
    <source>
        <dbReference type="ARBA" id="ARBA00004496"/>
    </source>
</evidence>
<reference evidence="4" key="2">
    <citation type="journal article" date="2023" name="Int. J. Mol. Sci.">
        <title>De Novo Assembly and Annotation of 11 Diverse Shrub Willow (Salix) Genomes Reveals Novel Gene Organization in Sex-Linked Regions.</title>
        <authorList>
            <person name="Hyden B."/>
            <person name="Feng K."/>
            <person name="Yates T.B."/>
            <person name="Jawdy S."/>
            <person name="Cereghino C."/>
            <person name="Smart L.B."/>
            <person name="Muchero W."/>
        </authorList>
    </citation>
    <scope>NUCLEOTIDE SEQUENCE</scope>
    <source>
        <tissue evidence="4">Shoot tip</tissue>
    </source>
</reference>
<reference evidence="4" key="1">
    <citation type="submission" date="2022-10" db="EMBL/GenBank/DDBJ databases">
        <authorList>
            <person name="Hyden B.L."/>
            <person name="Feng K."/>
            <person name="Yates T."/>
            <person name="Jawdy S."/>
            <person name="Smart L.B."/>
            <person name="Muchero W."/>
        </authorList>
    </citation>
    <scope>NUCLEOTIDE SEQUENCE</scope>
    <source>
        <tissue evidence="4">Shoot tip</tissue>
    </source>
</reference>
<dbReference type="InterPro" id="IPR010334">
    <property type="entry name" value="Dcp1"/>
</dbReference>
<name>A0ABQ8ZPK1_9ROSI</name>
<comment type="subcellular location">
    <subcellularLocation>
        <location evidence="1">Cytoplasm</location>
    </subcellularLocation>
</comment>
<evidence type="ECO:0000256" key="3">
    <source>
        <dbReference type="SAM" id="MobiDB-lite"/>
    </source>
</evidence>
<evidence type="ECO:0000313" key="5">
    <source>
        <dbReference type="Proteomes" id="UP001141253"/>
    </source>
</evidence>
<dbReference type="EMBL" id="JAPFFI010000027">
    <property type="protein sequence ID" value="KAJ6303840.1"/>
    <property type="molecule type" value="Genomic_DNA"/>
</dbReference>
<keyword evidence="2" id="KW-0963">Cytoplasm</keyword>
<evidence type="ECO:0000313" key="4">
    <source>
        <dbReference type="EMBL" id="KAJ6303840.1"/>
    </source>
</evidence>
<accession>A0ABQ8ZPK1</accession>
<sequence length="95" mass="10515">MLQPFPPPAPPPSLTPSSAATPPLISRDKVRDALLMLAQDDQFIDMFHQTLLKLSVHGNYVGYSSWLVHCSVVTVGIEAASEVEQVMSQLIWVLW</sequence>
<evidence type="ECO:0000256" key="2">
    <source>
        <dbReference type="ARBA" id="ARBA00022490"/>
    </source>
</evidence>
<keyword evidence="5" id="KW-1185">Reference proteome</keyword>
<feature type="region of interest" description="Disordered" evidence="3">
    <location>
        <begin position="1"/>
        <end position="23"/>
    </location>
</feature>
<organism evidence="4 5">
    <name type="scientific">Salix suchowensis</name>
    <dbReference type="NCBI Taxonomy" id="1278906"/>
    <lineage>
        <taxon>Eukaryota</taxon>
        <taxon>Viridiplantae</taxon>
        <taxon>Streptophyta</taxon>
        <taxon>Embryophyta</taxon>
        <taxon>Tracheophyta</taxon>
        <taxon>Spermatophyta</taxon>
        <taxon>Magnoliopsida</taxon>
        <taxon>eudicotyledons</taxon>
        <taxon>Gunneridae</taxon>
        <taxon>Pentapetalae</taxon>
        <taxon>rosids</taxon>
        <taxon>fabids</taxon>
        <taxon>Malpighiales</taxon>
        <taxon>Salicaceae</taxon>
        <taxon>Saliceae</taxon>
        <taxon>Salix</taxon>
    </lineage>
</organism>
<feature type="compositionally biased region" description="Pro residues" evidence="3">
    <location>
        <begin position="1"/>
        <end position="14"/>
    </location>
</feature>
<gene>
    <name evidence="4" type="ORF">OIU77_017677</name>
</gene>
<protein>
    <submittedName>
        <fullName evidence="4">Uncharacterized protein</fullName>
    </submittedName>
</protein>
<dbReference type="Proteomes" id="UP001141253">
    <property type="component" value="Chromosome 16"/>
</dbReference>
<proteinExistence type="predicted"/>
<dbReference type="PANTHER" id="PTHR16290:SF37">
    <property type="entry name" value="MRNA-DECAPPING ENZYME-LIKE PROTEIN"/>
    <property type="match status" value="1"/>
</dbReference>